<gene>
    <name evidence="2" type="ORF">LMG27177_06994</name>
</gene>
<reference evidence="2 3" key="1">
    <citation type="submission" date="2020-04" db="EMBL/GenBank/DDBJ databases">
        <authorList>
            <person name="De Canck E."/>
        </authorList>
    </citation>
    <scope>NUCLEOTIDE SEQUENCE [LARGE SCALE GENOMIC DNA]</scope>
    <source>
        <strain evidence="2 3">LMG 27177</strain>
    </source>
</reference>
<dbReference type="InterPro" id="IPR018640">
    <property type="entry name" value="DUF2063"/>
</dbReference>
<proteinExistence type="predicted"/>
<dbReference type="InterPro" id="IPR044922">
    <property type="entry name" value="DUF2063_N_sf"/>
</dbReference>
<evidence type="ECO:0000313" key="2">
    <source>
        <dbReference type="EMBL" id="CAB3809988.1"/>
    </source>
</evidence>
<sequence>MPRPIESLQREFAQALEAYGRPPALSGGHASQRERIDLYRSSVRSHRRTALASAYPVLLALVGDAYFDALSVAYARAHPSSDGDLNSFGAALPVFVETYEQDARFRYFADLARLEWSLHKAYFAADPQALTAQQWTAIHPDDLLGARLAVHPACAPMSSRFAIADIWTAHRPGGVFPPSLESPTHVLVVRPLWRPEIRVQSAAAHAAFVSLLDGARLNDALGAAFDIDAEFDFIAQWRVWIEANAITGLAVESP</sequence>
<protein>
    <recommendedName>
        <fullName evidence="1">Putative DNA-binding domain-containing protein</fullName>
    </recommendedName>
</protein>
<dbReference type="Proteomes" id="UP000494252">
    <property type="component" value="Unassembled WGS sequence"/>
</dbReference>
<evidence type="ECO:0000313" key="3">
    <source>
        <dbReference type="Proteomes" id="UP000494252"/>
    </source>
</evidence>
<dbReference type="RefSeq" id="WP_175165993.1">
    <property type="nucleotide sequence ID" value="NZ_CADIKI010000032.1"/>
</dbReference>
<name>A0A6J5H184_9BURK</name>
<dbReference type="AlphaFoldDB" id="A0A6J5H184"/>
<feature type="domain" description="Putative DNA-binding" evidence="1">
    <location>
        <begin position="8"/>
        <end position="96"/>
    </location>
</feature>
<dbReference type="EMBL" id="CADIKI010000032">
    <property type="protein sequence ID" value="CAB3809988.1"/>
    <property type="molecule type" value="Genomic_DNA"/>
</dbReference>
<accession>A0A6J5H184</accession>
<dbReference type="Gene3D" id="1.10.150.690">
    <property type="entry name" value="DUF2063"/>
    <property type="match status" value="1"/>
</dbReference>
<organism evidence="2 3">
    <name type="scientific">Paraburkholderia fynbosensis</name>
    <dbReference type="NCBI Taxonomy" id="1200993"/>
    <lineage>
        <taxon>Bacteria</taxon>
        <taxon>Pseudomonadati</taxon>
        <taxon>Pseudomonadota</taxon>
        <taxon>Betaproteobacteria</taxon>
        <taxon>Burkholderiales</taxon>
        <taxon>Burkholderiaceae</taxon>
        <taxon>Paraburkholderia</taxon>
    </lineage>
</organism>
<dbReference type="Pfam" id="PF09836">
    <property type="entry name" value="DUF2063"/>
    <property type="match status" value="1"/>
</dbReference>
<keyword evidence="3" id="KW-1185">Reference proteome</keyword>
<evidence type="ECO:0000259" key="1">
    <source>
        <dbReference type="Pfam" id="PF09836"/>
    </source>
</evidence>